<dbReference type="Proteomes" id="UP001215712">
    <property type="component" value="Unassembled WGS sequence"/>
</dbReference>
<dbReference type="EMBL" id="JAQJAN010000012">
    <property type="protein sequence ID" value="KAJ5716247.1"/>
    <property type="molecule type" value="Genomic_DNA"/>
</dbReference>
<evidence type="ECO:0000256" key="3">
    <source>
        <dbReference type="ARBA" id="ARBA00022833"/>
    </source>
</evidence>
<evidence type="ECO:0000256" key="4">
    <source>
        <dbReference type="PROSITE-ProRule" id="PRU01343"/>
    </source>
</evidence>
<protein>
    <recommendedName>
        <fullName evidence="6">GRF-type domain-containing protein</fullName>
    </recommendedName>
</protein>
<accession>A0AAD6MTL2</accession>
<feature type="compositionally biased region" description="Low complexity" evidence="5">
    <location>
        <begin position="212"/>
        <end position="226"/>
    </location>
</feature>
<keyword evidence="8" id="KW-1185">Reference proteome</keyword>
<keyword evidence="3" id="KW-0862">Zinc</keyword>
<feature type="region of interest" description="Disordered" evidence="5">
    <location>
        <begin position="89"/>
        <end position="142"/>
    </location>
</feature>
<comment type="caution">
    <text evidence="7">The sequence shown here is derived from an EMBL/GenBank/DDBJ whole genome shotgun (WGS) entry which is preliminary data.</text>
</comment>
<evidence type="ECO:0000313" key="8">
    <source>
        <dbReference type="Proteomes" id="UP001215712"/>
    </source>
</evidence>
<reference evidence="7" key="2">
    <citation type="submission" date="2023-01" db="EMBL/GenBank/DDBJ databases">
        <authorList>
            <person name="Petersen C."/>
        </authorList>
    </citation>
    <scope>NUCLEOTIDE SEQUENCE</scope>
    <source>
        <strain evidence="7">IBT 17514</strain>
    </source>
</reference>
<reference evidence="7" key="1">
    <citation type="journal article" date="2023" name="IMA Fungus">
        <title>Comparative genomic study of the Penicillium genus elucidates a diverse pangenome and 15 lateral gene transfer events.</title>
        <authorList>
            <person name="Petersen C."/>
            <person name="Sorensen T."/>
            <person name="Nielsen M.R."/>
            <person name="Sondergaard T.E."/>
            <person name="Sorensen J.L."/>
            <person name="Fitzpatrick D.A."/>
            <person name="Frisvad J.C."/>
            <person name="Nielsen K.L."/>
        </authorList>
    </citation>
    <scope>NUCLEOTIDE SEQUENCE</scope>
    <source>
        <strain evidence="7">IBT 17514</strain>
    </source>
</reference>
<evidence type="ECO:0000313" key="7">
    <source>
        <dbReference type="EMBL" id="KAJ5716247.1"/>
    </source>
</evidence>
<name>A0AAD6MTL2_9EURO</name>
<dbReference type="Pfam" id="PF06839">
    <property type="entry name" value="Zn_ribbon_GRF"/>
    <property type="match status" value="1"/>
</dbReference>
<evidence type="ECO:0000256" key="2">
    <source>
        <dbReference type="ARBA" id="ARBA00022771"/>
    </source>
</evidence>
<keyword evidence="1" id="KW-0479">Metal-binding</keyword>
<keyword evidence="2 4" id="KW-0863">Zinc-finger</keyword>
<feature type="compositionally biased region" description="Polar residues" evidence="5">
    <location>
        <begin position="163"/>
        <end position="178"/>
    </location>
</feature>
<feature type="domain" description="GRF-type" evidence="6">
    <location>
        <begin position="31"/>
        <end position="73"/>
    </location>
</feature>
<sequence length="236" mass="26610">MYSPSKRAPISPSNASRLNGLLKENEWYCNCPTRERAVKFQVKKEGPNRGRWFYTCQKPQHQRCRFFLWQEDAEPREKEILIANSHSEIDPRTQTPSKSLNARSTGLLTPQTERRMIDISPNKDTQRPSSTPLSAKARMMAEDTDEFSWDLDTEDESEIKKALSSSQKVGQPFISQPNFHAGTASPNKVPRTPKTTSPGKRKPLEDVDDPFISSSTVIPTPSSTHSLSSRIPPLLG</sequence>
<evidence type="ECO:0000259" key="6">
    <source>
        <dbReference type="PROSITE" id="PS51999"/>
    </source>
</evidence>
<evidence type="ECO:0000256" key="5">
    <source>
        <dbReference type="SAM" id="MobiDB-lite"/>
    </source>
</evidence>
<dbReference type="GO" id="GO:0008270">
    <property type="term" value="F:zinc ion binding"/>
    <property type="evidence" value="ECO:0007669"/>
    <property type="project" value="UniProtKB-KW"/>
</dbReference>
<gene>
    <name evidence="7" type="ORF">N7493_008158</name>
</gene>
<dbReference type="PROSITE" id="PS51999">
    <property type="entry name" value="ZF_GRF"/>
    <property type="match status" value="1"/>
</dbReference>
<organism evidence="7 8">
    <name type="scientific">Penicillium malachiteum</name>
    <dbReference type="NCBI Taxonomy" id="1324776"/>
    <lineage>
        <taxon>Eukaryota</taxon>
        <taxon>Fungi</taxon>
        <taxon>Dikarya</taxon>
        <taxon>Ascomycota</taxon>
        <taxon>Pezizomycotina</taxon>
        <taxon>Eurotiomycetes</taxon>
        <taxon>Eurotiomycetidae</taxon>
        <taxon>Eurotiales</taxon>
        <taxon>Aspergillaceae</taxon>
        <taxon>Penicillium</taxon>
    </lineage>
</organism>
<feature type="compositionally biased region" description="Polar residues" evidence="5">
    <location>
        <begin position="92"/>
        <end position="111"/>
    </location>
</feature>
<dbReference type="InterPro" id="IPR010666">
    <property type="entry name" value="Znf_GRF"/>
</dbReference>
<proteinExistence type="predicted"/>
<feature type="region of interest" description="Disordered" evidence="5">
    <location>
        <begin position="160"/>
        <end position="236"/>
    </location>
</feature>
<evidence type="ECO:0000256" key="1">
    <source>
        <dbReference type="ARBA" id="ARBA00022723"/>
    </source>
</evidence>
<dbReference type="AlphaFoldDB" id="A0AAD6MTL2"/>